<evidence type="ECO:0000259" key="2">
    <source>
        <dbReference type="PROSITE" id="PS51352"/>
    </source>
</evidence>
<dbReference type="AlphaFoldDB" id="A0A6P2CWK4"/>
<reference evidence="3 4" key="1">
    <citation type="submission" date="2019-05" db="EMBL/GenBank/DDBJ databases">
        <authorList>
            <consortium name="Science for Life Laboratories"/>
        </authorList>
    </citation>
    <scope>NUCLEOTIDE SEQUENCE [LARGE SCALE GENOMIC DNA]</scope>
    <source>
        <strain evidence="3">Soil9</strain>
    </source>
</reference>
<accession>A0A6P2CWK4</accession>
<keyword evidence="1" id="KW-0732">Signal</keyword>
<feature type="domain" description="Thioredoxin" evidence="2">
    <location>
        <begin position="231"/>
        <end position="375"/>
    </location>
</feature>
<dbReference type="GO" id="GO:0016491">
    <property type="term" value="F:oxidoreductase activity"/>
    <property type="evidence" value="ECO:0007669"/>
    <property type="project" value="InterPro"/>
</dbReference>
<protein>
    <recommendedName>
        <fullName evidence="2">Thioredoxin domain-containing protein</fullName>
    </recommendedName>
</protein>
<dbReference type="InterPro" id="IPR050553">
    <property type="entry name" value="Thioredoxin_ResA/DsbE_sf"/>
</dbReference>
<dbReference type="InterPro" id="IPR036249">
    <property type="entry name" value="Thioredoxin-like_sf"/>
</dbReference>
<dbReference type="RefSeq" id="WP_162668040.1">
    <property type="nucleotide sequence ID" value="NZ_LR593886.1"/>
</dbReference>
<dbReference type="PROSITE" id="PS51352">
    <property type="entry name" value="THIOREDOXIN_2"/>
    <property type="match status" value="1"/>
</dbReference>
<dbReference type="KEGG" id="gms:SOIL9_44310"/>
<dbReference type="GO" id="GO:0016853">
    <property type="term" value="F:isomerase activity"/>
    <property type="evidence" value="ECO:0007669"/>
    <property type="project" value="UniProtKB-KW"/>
</dbReference>
<dbReference type="InterPro" id="IPR013766">
    <property type="entry name" value="Thioredoxin_domain"/>
</dbReference>
<dbReference type="SUPFAM" id="SSF52833">
    <property type="entry name" value="Thioredoxin-like"/>
    <property type="match status" value="1"/>
</dbReference>
<keyword evidence="4" id="KW-1185">Reference proteome</keyword>
<dbReference type="EMBL" id="LR593886">
    <property type="protein sequence ID" value="VTR93283.1"/>
    <property type="molecule type" value="Genomic_DNA"/>
</dbReference>
<evidence type="ECO:0000313" key="3">
    <source>
        <dbReference type="EMBL" id="VTR93283.1"/>
    </source>
</evidence>
<dbReference type="PANTHER" id="PTHR42852">
    <property type="entry name" value="THIOL:DISULFIDE INTERCHANGE PROTEIN DSBE"/>
    <property type="match status" value="1"/>
</dbReference>
<evidence type="ECO:0000313" key="4">
    <source>
        <dbReference type="Proteomes" id="UP000464178"/>
    </source>
</evidence>
<organism evidence="3 4">
    <name type="scientific">Gemmata massiliana</name>
    <dbReference type="NCBI Taxonomy" id="1210884"/>
    <lineage>
        <taxon>Bacteria</taxon>
        <taxon>Pseudomonadati</taxon>
        <taxon>Planctomycetota</taxon>
        <taxon>Planctomycetia</taxon>
        <taxon>Gemmatales</taxon>
        <taxon>Gemmataceae</taxon>
        <taxon>Gemmata</taxon>
    </lineage>
</organism>
<feature type="chain" id="PRO_5026795996" description="Thioredoxin domain-containing protein" evidence="1">
    <location>
        <begin position="18"/>
        <end position="375"/>
    </location>
</feature>
<gene>
    <name evidence="3" type="ORF">SOIL9_44310</name>
</gene>
<dbReference type="InterPro" id="IPR000866">
    <property type="entry name" value="AhpC/TSA"/>
</dbReference>
<dbReference type="Pfam" id="PF00578">
    <property type="entry name" value="AhpC-TSA"/>
    <property type="match status" value="1"/>
</dbReference>
<proteinExistence type="predicted"/>
<dbReference type="Gene3D" id="3.40.30.10">
    <property type="entry name" value="Glutaredoxin"/>
    <property type="match status" value="1"/>
</dbReference>
<dbReference type="Proteomes" id="UP000464178">
    <property type="component" value="Chromosome"/>
</dbReference>
<name>A0A6P2CWK4_9BACT</name>
<evidence type="ECO:0000256" key="1">
    <source>
        <dbReference type="SAM" id="SignalP"/>
    </source>
</evidence>
<keyword evidence="3" id="KW-0413">Isomerase</keyword>
<dbReference type="CDD" id="cd02966">
    <property type="entry name" value="TlpA_like_family"/>
    <property type="match status" value="1"/>
</dbReference>
<dbReference type="GO" id="GO:0016209">
    <property type="term" value="F:antioxidant activity"/>
    <property type="evidence" value="ECO:0007669"/>
    <property type="project" value="InterPro"/>
</dbReference>
<feature type="signal peptide" evidence="1">
    <location>
        <begin position="1"/>
        <end position="17"/>
    </location>
</feature>
<sequence length="375" mass="41315">MIRACFLLMVLAPNALADDAPKRSAPAEQLKLLSKQYKDIEETFLKELRAARTQDETIEANVKRNRVRNVWRSEALAVLKTSAALPEALDVIAAVLKGSSETAGMTELLRKHHLAHPDLGKLFLGMVQGRTDDGRKFVEEVAENSPVPAVRGQAALALGWQAKWRITRDGEALLGFGTKLTDGQRKGMEARAEKYLAMAMKYTDAPLVTGAGTVAAHAKAELAGLKNLAFLRVGEVAPDITGEAIDGTKFKLSDSRGKVTVVVFWASWCAPCMRMVPHEKKRLERMRGKPFALVGINGDEERRKANEVAQKNEMTWPSFWNGPERAEGPITKSWNVSVWPTIYVLDAEGVVRFVGTSDEKLDAIVDELIGKVKNK</sequence>
<dbReference type="PANTHER" id="PTHR42852:SF13">
    <property type="entry name" value="PROTEIN DIPZ"/>
    <property type="match status" value="1"/>
</dbReference>